<dbReference type="PROSITE" id="PS51186">
    <property type="entry name" value="GNAT"/>
    <property type="match status" value="1"/>
</dbReference>
<feature type="domain" description="N-acetyltransferase" evidence="3">
    <location>
        <begin position="13"/>
        <end position="162"/>
    </location>
</feature>
<dbReference type="Proteomes" id="UP000596351">
    <property type="component" value="Chromosome"/>
</dbReference>
<dbReference type="Pfam" id="PF00583">
    <property type="entry name" value="Acetyltransf_1"/>
    <property type="match status" value="1"/>
</dbReference>
<dbReference type="SUPFAM" id="SSF55729">
    <property type="entry name" value="Acyl-CoA N-acyltransferases (Nat)"/>
    <property type="match status" value="1"/>
</dbReference>
<dbReference type="InterPro" id="IPR016181">
    <property type="entry name" value="Acyl_CoA_acyltransferase"/>
</dbReference>
<evidence type="ECO:0000259" key="3">
    <source>
        <dbReference type="PROSITE" id="PS51186"/>
    </source>
</evidence>
<name>A0ABX7F0D9_9HYPH</name>
<reference evidence="4 5" key="1">
    <citation type="submission" date="2018-09" db="EMBL/GenBank/DDBJ databases">
        <title>Rhizobium sp. MAE2-X.</title>
        <authorList>
            <person name="Lee Y."/>
            <person name="Jeon C.O."/>
        </authorList>
    </citation>
    <scope>NUCLEOTIDE SEQUENCE [LARGE SCALE GENOMIC DNA]</scope>
    <source>
        <strain evidence="4 5">MAE2-X</strain>
    </source>
</reference>
<proteinExistence type="predicted"/>
<keyword evidence="5" id="KW-1185">Reference proteome</keyword>
<keyword evidence="2" id="KW-0012">Acyltransferase</keyword>
<dbReference type="PANTHER" id="PTHR43877:SF2">
    <property type="entry name" value="AMINOALKYLPHOSPHONATE N-ACETYLTRANSFERASE-RELATED"/>
    <property type="match status" value="1"/>
</dbReference>
<dbReference type="Gene3D" id="3.40.630.30">
    <property type="match status" value="1"/>
</dbReference>
<evidence type="ECO:0000256" key="1">
    <source>
        <dbReference type="ARBA" id="ARBA00022679"/>
    </source>
</evidence>
<dbReference type="PANTHER" id="PTHR43877">
    <property type="entry name" value="AMINOALKYLPHOSPHONATE N-ACETYLTRANSFERASE-RELATED-RELATED"/>
    <property type="match status" value="1"/>
</dbReference>
<protein>
    <submittedName>
        <fullName evidence="4">N-acetyltransferase</fullName>
    </submittedName>
</protein>
<evidence type="ECO:0000256" key="2">
    <source>
        <dbReference type="ARBA" id="ARBA00023315"/>
    </source>
</evidence>
<dbReference type="CDD" id="cd04301">
    <property type="entry name" value="NAT_SF"/>
    <property type="match status" value="1"/>
</dbReference>
<sequence length="163" mass="17960">MLVDEGRPNQDAISIAQETPRQAGVIRLLELSNAYAASLYPGESNHMVPLNELEEAKVSFFVARSGEAILGCAALVGHDDGSAEIKRMFVDEAARGLKLGKQLLQALEERALQRNMSVIRLETGIYQPEAIGLYRKAGYREIPPFGAYQPDPLSLFMEKRLNG</sequence>
<dbReference type="InterPro" id="IPR000182">
    <property type="entry name" value="GNAT_dom"/>
</dbReference>
<gene>
    <name evidence="4" type="ORF">D4A92_13090</name>
</gene>
<dbReference type="InterPro" id="IPR050832">
    <property type="entry name" value="Bact_Acetyltransf"/>
</dbReference>
<evidence type="ECO:0000313" key="4">
    <source>
        <dbReference type="EMBL" id="QRF54044.1"/>
    </source>
</evidence>
<accession>A0ABX7F0D9</accession>
<dbReference type="RefSeq" id="WP_203019954.1">
    <property type="nucleotide sequence ID" value="NZ_CP032405.1"/>
</dbReference>
<keyword evidence="1" id="KW-0808">Transferase</keyword>
<evidence type="ECO:0000313" key="5">
    <source>
        <dbReference type="Proteomes" id="UP000596351"/>
    </source>
</evidence>
<organism evidence="4 5">
    <name type="scientific">Rhizobium rosettiformans</name>
    <dbReference type="NCBI Taxonomy" id="1368430"/>
    <lineage>
        <taxon>Bacteria</taxon>
        <taxon>Pseudomonadati</taxon>
        <taxon>Pseudomonadota</taxon>
        <taxon>Alphaproteobacteria</taxon>
        <taxon>Hyphomicrobiales</taxon>
        <taxon>Rhizobiaceae</taxon>
        <taxon>Rhizobium/Agrobacterium group</taxon>
        <taxon>Rhizobium</taxon>
    </lineage>
</organism>
<dbReference type="EMBL" id="CP032405">
    <property type="protein sequence ID" value="QRF54044.1"/>
    <property type="molecule type" value="Genomic_DNA"/>
</dbReference>